<name>B4MYV8_DROWI</name>
<feature type="compositionally biased region" description="Polar residues" evidence="7">
    <location>
        <begin position="25"/>
        <end position="35"/>
    </location>
</feature>
<evidence type="ECO:0000256" key="7">
    <source>
        <dbReference type="SAM" id="MobiDB-lite"/>
    </source>
</evidence>
<keyword evidence="3" id="KW-0206">Cytoskeleton</keyword>
<dbReference type="KEGG" id="dwi:6643653"/>
<dbReference type="InterPro" id="IPR026720">
    <property type="entry name" value="CFAP91"/>
</dbReference>
<evidence type="ECO:0000256" key="4">
    <source>
        <dbReference type="ARBA" id="ARBA00023273"/>
    </source>
</evidence>
<evidence type="ECO:0000259" key="8">
    <source>
        <dbReference type="Pfam" id="PF14738"/>
    </source>
</evidence>
<sequence length="983" mass="115345">MPAQSRRPTKERVIRVLHEAHELRQSSSSVANFNKNGRFKEQPPRHTKRVTFSKPAQPPNKDSEMQCGLTSCLITSSTADQRQLGGANNPNERKVTNLARTDSECRYNAPGIDFLTFHDTTVTTHEIKMNPSAPEIKNMKTKCDYFPKFVDPRPFKDQTTQTLYRESSAQTVAYLPDVMDKEIVDGLELFNLSAILPGDKPPGLYEVEVLERARKRWAFNEALKTNFSRKMQDARKEAMNNKYKSIFEAFEWEHWIQREEYIQECQMMRLEIVIRMFDKREKEMHEASKTRIEMACERIEKKRRIGLQKNEIEYQRGMRRLEAKLTKTSRKWHKQNPPYALGSPCSEFYGPLIRHGVDPARRHFVGIGQKTFDMRIDELENRVDMTKLQCPFTKLREWSKPKQYVKEYEQNFCSDNNLQKLYESLKGLRTQATKLKMVPKCLKHRPQLVEERSSIMRLTYEYDTQLIEKPVHQESQTEIRVYASEQRCAYLQHMREQKRFIDPEMASKLLAERRQEALENVLNQYEGSFIGWIMQFLSEEMERLKEQRKLHFFSILAQKERWRREAAEAGLRQKENDMRMLYEEIYQQTNQVHSDVSKEYINSILSTDMSHIANCDAAETVTTMAKQIDEDIKRWLESFKLIQTPLNYVSLREMLRDMVAPDVNALVERHEKSLIAKYIIEDVLMPRVWLELEPYDIVTTLVSDLIDRLIDNDLYMFSSDSEPEDGKAAPTSWAEARAIIRKLIRQAVSGQRWKDETERVCHEIYDDLFNDIFLDILFKIQNPPVVPPSDLMMVHSIHSQSLFRDTDNLRELQTEHKQISELEGSSLTDTEVVRVQMLTLLKKLKKDKITRKLETFDYYHGDDQQDDTTDVFVRTEIYKPADLNRTIDNDGDEMFSVLSTLDIGKEPNLTSLKHMHEEEDESSSLSDIGINFGPKIPKTHKEPTSDDLITTILKNIIHSSDEQEIDEEGKLKNHRLNNHLLLK</sequence>
<comment type="similarity">
    <text evidence="5">Belongs to the CFAP91 family.</text>
</comment>
<feature type="region of interest" description="Disordered" evidence="7">
    <location>
        <begin position="24"/>
        <end position="66"/>
    </location>
</feature>
<dbReference type="OrthoDB" id="567787at2759"/>
<evidence type="ECO:0000256" key="5">
    <source>
        <dbReference type="ARBA" id="ARBA00029468"/>
    </source>
</evidence>
<dbReference type="Pfam" id="PF14738">
    <property type="entry name" value="CFAP91"/>
    <property type="match status" value="1"/>
</dbReference>
<dbReference type="GO" id="GO:0005930">
    <property type="term" value="C:axoneme"/>
    <property type="evidence" value="ECO:0007669"/>
    <property type="project" value="UniProtKB-SubCell"/>
</dbReference>
<keyword evidence="10" id="KW-1185">Reference proteome</keyword>
<dbReference type="HOGENOM" id="CLU_008759_0_0_1"/>
<evidence type="ECO:0000313" key="10">
    <source>
        <dbReference type="Proteomes" id="UP000007798"/>
    </source>
</evidence>
<evidence type="ECO:0000313" key="9">
    <source>
        <dbReference type="EMBL" id="EDW77297.2"/>
    </source>
</evidence>
<dbReference type="AlphaFoldDB" id="B4MYV8"/>
<keyword evidence="4" id="KW-0966">Cell projection</keyword>
<keyword evidence="2" id="KW-0963">Cytoplasm</keyword>
<reference evidence="9 10" key="1">
    <citation type="journal article" date="2007" name="Nature">
        <title>Evolution of genes and genomes on the Drosophila phylogeny.</title>
        <authorList>
            <consortium name="Drosophila 12 Genomes Consortium"/>
            <person name="Clark A.G."/>
            <person name="Eisen M.B."/>
            <person name="Smith D.R."/>
            <person name="Bergman C.M."/>
            <person name="Oliver B."/>
            <person name="Markow T.A."/>
            <person name="Kaufman T.C."/>
            <person name="Kellis M."/>
            <person name="Gelbart W."/>
            <person name="Iyer V.N."/>
            <person name="Pollard D.A."/>
            <person name="Sackton T.B."/>
            <person name="Larracuente A.M."/>
            <person name="Singh N.D."/>
            <person name="Abad J.P."/>
            <person name="Abt D.N."/>
            <person name="Adryan B."/>
            <person name="Aguade M."/>
            <person name="Akashi H."/>
            <person name="Anderson W.W."/>
            <person name="Aquadro C.F."/>
            <person name="Ardell D.H."/>
            <person name="Arguello R."/>
            <person name="Artieri C.G."/>
            <person name="Barbash D.A."/>
            <person name="Barker D."/>
            <person name="Barsanti P."/>
            <person name="Batterham P."/>
            <person name="Batzoglou S."/>
            <person name="Begun D."/>
            <person name="Bhutkar A."/>
            <person name="Blanco E."/>
            <person name="Bosak S.A."/>
            <person name="Bradley R.K."/>
            <person name="Brand A.D."/>
            <person name="Brent M.R."/>
            <person name="Brooks A.N."/>
            <person name="Brown R.H."/>
            <person name="Butlin R.K."/>
            <person name="Caggese C."/>
            <person name="Calvi B.R."/>
            <person name="Bernardo de Carvalho A."/>
            <person name="Caspi A."/>
            <person name="Castrezana S."/>
            <person name="Celniker S.E."/>
            <person name="Chang J.L."/>
            <person name="Chapple C."/>
            <person name="Chatterji S."/>
            <person name="Chinwalla A."/>
            <person name="Civetta A."/>
            <person name="Clifton S.W."/>
            <person name="Comeron J.M."/>
            <person name="Costello J.C."/>
            <person name="Coyne J.A."/>
            <person name="Daub J."/>
            <person name="David R.G."/>
            <person name="Delcher A.L."/>
            <person name="Delehaunty K."/>
            <person name="Do C.B."/>
            <person name="Ebling H."/>
            <person name="Edwards K."/>
            <person name="Eickbush T."/>
            <person name="Evans J.D."/>
            <person name="Filipski A."/>
            <person name="Findeiss S."/>
            <person name="Freyhult E."/>
            <person name="Fulton L."/>
            <person name="Fulton R."/>
            <person name="Garcia A.C."/>
            <person name="Gardiner A."/>
            <person name="Garfield D.A."/>
            <person name="Garvin B.E."/>
            <person name="Gibson G."/>
            <person name="Gilbert D."/>
            <person name="Gnerre S."/>
            <person name="Godfrey J."/>
            <person name="Good R."/>
            <person name="Gotea V."/>
            <person name="Gravely B."/>
            <person name="Greenberg A.J."/>
            <person name="Griffiths-Jones S."/>
            <person name="Gross S."/>
            <person name="Guigo R."/>
            <person name="Gustafson E.A."/>
            <person name="Haerty W."/>
            <person name="Hahn M.W."/>
            <person name="Halligan D.L."/>
            <person name="Halpern A.L."/>
            <person name="Halter G.M."/>
            <person name="Han M.V."/>
            <person name="Heger A."/>
            <person name="Hillier L."/>
            <person name="Hinrichs A.S."/>
            <person name="Holmes I."/>
            <person name="Hoskins R.A."/>
            <person name="Hubisz M.J."/>
            <person name="Hultmark D."/>
            <person name="Huntley M.A."/>
            <person name="Jaffe D.B."/>
            <person name="Jagadeeshan S."/>
            <person name="Jeck W.R."/>
            <person name="Johnson J."/>
            <person name="Jones C.D."/>
            <person name="Jordan W.C."/>
            <person name="Karpen G.H."/>
            <person name="Kataoka E."/>
            <person name="Keightley P.D."/>
            <person name="Kheradpour P."/>
            <person name="Kirkness E.F."/>
            <person name="Koerich L.B."/>
            <person name="Kristiansen K."/>
            <person name="Kudrna D."/>
            <person name="Kulathinal R.J."/>
            <person name="Kumar S."/>
            <person name="Kwok R."/>
            <person name="Lander E."/>
            <person name="Langley C.H."/>
            <person name="Lapoint R."/>
            <person name="Lazzaro B.P."/>
            <person name="Lee S.J."/>
            <person name="Levesque L."/>
            <person name="Li R."/>
            <person name="Lin C.F."/>
            <person name="Lin M.F."/>
            <person name="Lindblad-Toh K."/>
            <person name="Llopart A."/>
            <person name="Long M."/>
            <person name="Low L."/>
            <person name="Lozovsky E."/>
            <person name="Lu J."/>
            <person name="Luo M."/>
            <person name="Machado C.A."/>
            <person name="Makalowski W."/>
            <person name="Marzo M."/>
            <person name="Matsuda M."/>
            <person name="Matzkin L."/>
            <person name="McAllister B."/>
            <person name="McBride C.S."/>
            <person name="McKernan B."/>
            <person name="McKernan K."/>
            <person name="Mendez-Lago M."/>
            <person name="Minx P."/>
            <person name="Mollenhauer M.U."/>
            <person name="Montooth K."/>
            <person name="Mount S.M."/>
            <person name="Mu X."/>
            <person name="Myers E."/>
            <person name="Negre B."/>
            <person name="Newfeld S."/>
            <person name="Nielsen R."/>
            <person name="Noor M.A."/>
            <person name="O'Grady P."/>
            <person name="Pachter L."/>
            <person name="Papaceit M."/>
            <person name="Parisi M.J."/>
            <person name="Parisi M."/>
            <person name="Parts L."/>
            <person name="Pedersen J.S."/>
            <person name="Pesole G."/>
            <person name="Phillippy A.M."/>
            <person name="Ponting C.P."/>
            <person name="Pop M."/>
            <person name="Porcelli D."/>
            <person name="Powell J.R."/>
            <person name="Prohaska S."/>
            <person name="Pruitt K."/>
            <person name="Puig M."/>
            <person name="Quesneville H."/>
            <person name="Ram K.R."/>
            <person name="Rand D."/>
            <person name="Rasmussen M.D."/>
            <person name="Reed L.K."/>
            <person name="Reenan R."/>
            <person name="Reily A."/>
            <person name="Remington K.A."/>
            <person name="Rieger T.T."/>
            <person name="Ritchie M.G."/>
            <person name="Robin C."/>
            <person name="Rogers Y.H."/>
            <person name="Rohde C."/>
            <person name="Rozas J."/>
            <person name="Rubenfield M.J."/>
            <person name="Ruiz A."/>
            <person name="Russo S."/>
            <person name="Salzberg S.L."/>
            <person name="Sanchez-Gracia A."/>
            <person name="Saranga D.J."/>
            <person name="Sato H."/>
            <person name="Schaeffer S.W."/>
            <person name="Schatz M.C."/>
            <person name="Schlenke T."/>
            <person name="Schwartz R."/>
            <person name="Segarra C."/>
            <person name="Singh R.S."/>
            <person name="Sirot L."/>
            <person name="Sirota M."/>
            <person name="Sisneros N.B."/>
            <person name="Smith C.D."/>
            <person name="Smith T.F."/>
            <person name="Spieth J."/>
            <person name="Stage D.E."/>
            <person name="Stark A."/>
            <person name="Stephan W."/>
            <person name="Strausberg R.L."/>
            <person name="Strempel S."/>
            <person name="Sturgill D."/>
            <person name="Sutton G."/>
            <person name="Sutton G.G."/>
            <person name="Tao W."/>
            <person name="Teichmann S."/>
            <person name="Tobari Y.N."/>
            <person name="Tomimura Y."/>
            <person name="Tsolas J.M."/>
            <person name="Valente V.L."/>
            <person name="Venter E."/>
            <person name="Venter J.C."/>
            <person name="Vicario S."/>
            <person name="Vieira F.G."/>
            <person name="Vilella A.J."/>
            <person name="Villasante A."/>
            <person name="Walenz B."/>
            <person name="Wang J."/>
            <person name="Wasserman M."/>
            <person name="Watts T."/>
            <person name="Wilson D."/>
            <person name="Wilson R.K."/>
            <person name="Wing R.A."/>
            <person name="Wolfner M.F."/>
            <person name="Wong A."/>
            <person name="Wong G.K."/>
            <person name="Wu C.I."/>
            <person name="Wu G."/>
            <person name="Yamamoto D."/>
            <person name="Yang H.P."/>
            <person name="Yang S.P."/>
            <person name="Yorke J.A."/>
            <person name="Yoshida K."/>
            <person name="Zdobnov E."/>
            <person name="Zhang P."/>
            <person name="Zhang Y."/>
            <person name="Zimin A.V."/>
            <person name="Baldwin J."/>
            <person name="Abdouelleil A."/>
            <person name="Abdulkadir J."/>
            <person name="Abebe A."/>
            <person name="Abera B."/>
            <person name="Abreu J."/>
            <person name="Acer S.C."/>
            <person name="Aftuck L."/>
            <person name="Alexander A."/>
            <person name="An P."/>
            <person name="Anderson E."/>
            <person name="Anderson S."/>
            <person name="Arachi H."/>
            <person name="Azer M."/>
            <person name="Bachantsang P."/>
            <person name="Barry A."/>
            <person name="Bayul T."/>
            <person name="Berlin A."/>
            <person name="Bessette D."/>
            <person name="Bloom T."/>
            <person name="Blye J."/>
            <person name="Boguslavskiy L."/>
            <person name="Bonnet C."/>
            <person name="Boukhgalter B."/>
            <person name="Bourzgui I."/>
            <person name="Brown A."/>
            <person name="Cahill P."/>
            <person name="Channer S."/>
            <person name="Cheshatsang Y."/>
            <person name="Chuda L."/>
            <person name="Citroen M."/>
            <person name="Collymore A."/>
            <person name="Cooke P."/>
            <person name="Costello M."/>
            <person name="D'Aco K."/>
            <person name="Daza R."/>
            <person name="De Haan G."/>
            <person name="DeGray S."/>
            <person name="DeMaso C."/>
            <person name="Dhargay N."/>
            <person name="Dooley K."/>
            <person name="Dooley E."/>
            <person name="Doricent M."/>
            <person name="Dorje P."/>
            <person name="Dorjee K."/>
            <person name="Dupes A."/>
            <person name="Elong R."/>
            <person name="Falk J."/>
            <person name="Farina A."/>
            <person name="Faro S."/>
            <person name="Ferguson D."/>
            <person name="Fisher S."/>
            <person name="Foley C.D."/>
            <person name="Franke A."/>
            <person name="Friedrich D."/>
            <person name="Gadbois L."/>
            <person name="Gearin G."/>
            <person name="Gearin C.R."/>
            <person name="Giannoukos G."/>
            <person name="Goode T."/>
            <person name="Graham J."/>
            <person name="Grandbois E."/>
            <person name="Grewal S."/>
            <person name="Gyaltsen K."/>
            <person name="Hafez N."/>
            <person name="Hagos B."/>
            <person name="Hall J."/>
            <person name="Henson C."/>
            <person name="Hollinger A."/>
            <person name="Honan T."/>
            <person name="Huard M.D."/>
            <person name="Hughes L."/>
            <person name="Hurhula B."/>
            <person name="Husby M.E."/>
            <person name="Kamat A."/>
            <person name="Kanga B."/>
            <person name="Kashin S."/>
            <person name="Khazanovich D."/>
            <person name="Kisner P."/>
            <person name="Lance K."/>
            <person name="Lara M."/>
            <person name="Lee W."/>
            <person name="Lennon N."/>
            <person name="Letendre F."/>
            <person name="LeVine R."/>
            <person name="Lipovsky A."/>
            <person name="Liu X."/>
            <person name="Liu J."/>
            <person name="Liu S."/>
            <person name="Lokyitsang T."/>
            <person name="Lokyitsang Y."/>
            <person name="Lubonja R."/>
            <person name="Lui A."/>
            <person name="MacDonald P."/>
            <person name="Magnisalis V."/>
            <person name="Maru K."/>
            <person name="Matthews C."/>
            <person name="McCusker W."/>
            <person name="McDonough S."/>
            <person name="Mehta T."/>
            <person name="Meldrim J."/>
            <person name="Meneus L."/>
            <person name="Mihai O."/>
            <person name="Mihalev A."/>
            <person name="Mihova T."/>
            <person name="Mittelman R."/>
            <person name="Mlenga V."/>
            <person name="Montmayeur A."/>
            <person name="Mulrain L."/>
            <person name="Navidi A."/>
            <person name="Naylor J."/>
            <person name="Negash T."/>
            <person name="Nguyen T."/>
            <person name="Nguyen N."/>
            <person name="Nicol R."/>
            <person name="Norbu C."/>
            <person name="Norbu N."/>
            <person name="Novod N."/>
            <person name="O'Neill B."/>
            <person name="Osman S."/>
            <person name="Markiewicz E."/>
            <person name="Oyono O.L."/>
            <person name="Patti C."/>
            <person name="Phunkhang P."/>
            <person name="Pierre F."/>
            <person name="Priest M."/>
            <person name="Raghuraman S."/>
            <person name="Rege F."/>
            <person name="Reyes R."/>
            <person name="Rise C."/>
            <person name="Rogov P."/>
            <person name="Ross K."/>
            <person name="Ryan E."/>
            <person name="Settipalli S."/>
            <person name="Shea T."/>
            <person name="Sherpa N."/>
            <person name="Shi L."/>
            <person name="Shih D."/>
            <person name="Sparrow T."/>
            <person name="Spaulding J."/>
            <person name="Stalker J."/>
            <person name="Stange-Thomann N."/>
            <person name="Stavropoulos S."/>
            <person name="Stone C."/>
            <person name="Strader C."/>
            <person name="Tesfaye S."/>
            <person name="Thomson T."/>
            <person name="Thoulutsang Y."/>
            <person name="Thoulutsang D."/>
            <person name="Topham K."/>
            <person name="Topping I."/>
            <person name="Tsamla T."/>
            <person name="Vassiliev H."/>
            <person name="Vo A."/>
            <person name="Wangchuk T."/>
            <person name="Wangdi T."/>
            <person name="Weiand M."/>
            <person name="Wilkinson J."/>
            <person name="Wilson A."/>
            <person name="Yadav S."/>
            <person name="Young G."/>
            <person name="Yu Q."/>
            <person name="Zembek L."/>
            <person name="Zhong D."/>
            <person name="Zimmer A."/>
            <person name="Zwirko Z."/>
            <person name="Jaffe D.B."/>
            <person name="Alvarez P."/>
            <person name="Brockman W."/>
            <person name="Butler J."/>
            <person name="Chin C."/>
            <person name="Gnerre S."/>
            <person name="Grabherr M."/>
            <person name="Kleber M."/>
            <person name="Mauceli E."/>
            <person name="MacCallum I."/>
        </authorList>
    </citation>
    <scope>NUCLEOTIDE SEQUENCE [LARGE SCALE GENOMIC DNA]</scope>
    <source>
        <strain evidence="10">Tucson 14030-0811.24</strain>
    </source>
</reference>
<accession>B4MYV8</accession>
<evidence type="ECO:0000256" key="6">
    <source>
        <dbReference type="ARBA" id="ARBA00029555"/>
    </source>
</evidence>
<protein>
    <recommendedName>
        <fullName evidence="6">Cilia- and flagella-associated protein 91</fullName>
    </recommendedName>
</protein>
<evidence type="ECO:0000256" key="2">
    <source>
        <dbReference type="ARBA" id="ARBA00022490"/>
    </source>
</evidence>
<dbReference type="eggNOG" id="ENOG502QRFI">
    <property type="taxonomic scope" value="Eukaryota"/>
</dbReference>
<dbReference type="InterPro" id="IPR032840">
    <property type="entry name" value="CFAP91_dom"/>
</dbReference>
<proteinExistence type="inferred from homology"/>
<comment type="subcellular location">
    <subcellularLocation>
        <location evidence="1">Cytoplasm</location>
        <location evidence="1">Cytoskeleton</location>
        <location evidence="1">Cilium axoneme</location>
    </subcellularLocation>
</comment>
<dbReference type="FunCoup" id="B4MYV8">
    <property type="interactions" value="7"/>
</dbReference>
<dbReference type="PANTHER" id="PTHR22455">
    <property type="entry name" value="CILIA- AND FLAGELLA-ASSOCIATED PROTEIN 91"/>
    <property type="match status" value="1"/>
</dbReference>
<dbReference type="STRING" id="7260.B4MYV8"/>
<gene>
    <name evidence="9" type="primary">Dwil\GK18223</name>
    <name evidence="9" type="ORF">Dwil_GK18223</name>
</gene>
<organism evidence="9 10">
    <name type="scientific">Drosophila willistoni</name>
    <name type="common">Fruit fly</name>
    <dbReference type="NCBI Taxonomy" id="7260"/>
    <lineage>
        <taxon>Eukaryota</taxon>
        <taxon>Metazoa</taxon>
        <taxon>Ecdysozoa</taxon>
        <taxon>Arthropoda</taxon>
        <taxon>Hexapoda</taxon>
        <taxon>Insecta</taxon>
        <taxon>Pterygota</taxon>
        <taxon>Neoptera</taxon>
        <taxon>Endopterygota</taxon>
        <taxon>Diptera</taxon>
        <taxon>Brachycera</taxon>
        <taxon>Muscomorpha</taxon>
        <taxon>Ephydroidea</taxon>
        <taxon>Drosophilidae</taxon>
        <taxon>Drosophila</taxon>
        <taxon>Sophophora</taxon>
    </lineage>
</organism>
<dbReference type="InParanoid" id="B4MYV8"/>
<evidence type="ECO:0000256" key="1">
    <source>
        <dbReference type="ARBA" id="ARBA00004430"/>
    </source>
</evidence>
<dbReference type="EMBL" id="CH963913">
    <property type="protein sequence ID" value="EDW77297.2"/>
    <property type="molecule type" value="Genomic_DNA"/>
</dbReference>
<feature type="domain" description="CFAP91" evidence="8">
    <location>
        <begin position="160"/>
        <end position="320"/>
    </location>
</feature>
<evidence type="ECO:0000256" key="3">
    <source>
        <dbReference type="ARBA" id="ARBA00023212"/>
    </source>
</evidence>
<dbReference type="Proteomes" id="UP000007798">
    <property type="component" value="Unassembled WGS sequence"/>
</dbReference>
<dbReference type="PANTHER" id="PTHR22455:SF10">
    <property type="entry name" value="CILIA- AND FLAGELLA-ASSOCIATED PROTEIN 91"/>
    <property type="match status" value="1"/>
</dbReference>